<dbReference type="Proteomes" id="UP001215598">
    <property type="component" value="Unassembled WGS sequence"/>
</dbReference>
<dbReference type="EMBL" id="JARKIB010000106">
    <property type="protein sequence ID" value="KAJ7739612.1"/>
    <property type="molecule type" value="Genomic_DNA"/>
</dbReference>
<keyword evidence="13" id="KW-1185">Reference proteome</keyword>
<gene>
    <name evidence="12" type="ORF">B0H16DRAFT_1694518</name>
</gene>
<dbReference type="PANTHER" id="PTHR13620:SF109">
    <property type="entry name" value="3'-5' EXONUCLEASE"/>
    <property type="match status" value="1"/>
</dbReference>
<evidence type="ECO:0000259" key="11">
    <source>
        <dbReference type="Pfam" id="PF01612"/>
    </source>
</evidence>
<keyword evidence="6" id="KW-0460">Magnesium</keyword>
<dbReference type="GO" id="GO:0046872">
    <property type="term" value="F:metal ion binding"/>
    <property type="evidence" value="ECO:0007669"/>
    <property type="project" value="UniProtKB-KW"/>
</dbReference>
<dbReference type="GO" id="GO:0005634">
    <property type="term" value="C:nucleus"/>
    <property type="evidence" value="ECO:0007669"/>
    <property type="project" value="UniProtKB-SubCell"/>
</dbReference>
<comment type="caution">
    <text evidence="12">The sequence shown here is derived from an EMBL/GenBank/DDBJ whole genome shotgun (WGS) entry which is preliminary data.</text>
</comment>
<evidence type="ECO:0000256" key="10">
    <source>
        <dbReference type="SAM" id="MobiDB-lite"/>
    </source>
</evidence>
<comment type="subcellular location">
    <subcellularLocation>
        <location evidence="1">Nucleus</location>
    </subcellularLocation>
</comment>
<evidence type="ECO:0000256" key="7">
    <source>
        <dbReference type="ARBA" id="ARBA00023242"/>
    </source>
</evidence>
<keyword evidence="2" id="KW-0540">Nuclease</keyword>
<evidence type="ECO:0000256" key="2">
    <source>
        <dbReference type="ARBA" id="ARBA00022722"/>
    </source>
</evidence>
<evidence type="ECO:0000256" key="1">
    <source>
        <dbReference type="ARBA" id="ARBA00004123"/>
    </source>
</evidence>
<dbReference type="Pfam" id="PF01612">
    <property type="entry name" value="DNA_pol_A_exo1"/>
    <property type="match status" value="1"/>
</dbReference>
<evidence type="ECO:0000256" key="5">
    <source>
        <dbReference type="ARBA" id="ARBA00022839"/>
    </source>
</evidence>
<name>A0AAD7ICF4_9AGAR</name>
<proteinExistence type="predicted"/>
<dbReference type="InterPro" id="IPR002562">
    <property type="entry name" value="3'-5'_exonuclease_dom"/>
</dbReference>
<evidence type="ECO:0000256" key="3">
    <source>
        <dbReference type="ARBA" id="ARBA00022723"/>
    </source>
</evidence>
<feature type="region of interest" description="Disordered" evidence="10">
    <location>
        <begin position="18"/>
        <end position="38"/>
    </location>
</feature>
<feature type="domain" description="3'-5' exonuclease" evidence="11">
    <location>
        <begin position="127"/>
        <end position="286"/>
    </location>
</feature>
<protein>
    <recommendedName>
        <fullName evidence="8">3'-5' exonuclease</fullName>
    </recommendedName>
    <alternativeName>
        <fullName evidence="9">Werner Syndrome-like exonuclease</fullName>
    </alternativeName>
</protein>
<keyword evidence="5" id="KW-0269">Exonuclease</keyword>
<accession>A0AAD7ICF4</accession>
<evidence type="ECO:0000313" key="12">
    <source>
        <dbReference type="EMBL" id="KAJ7739612.1"/>
    </source>
</evidence>
<dbReference type="GO" id="GO:0006139">
    <property type="term" value="P:nucleobase-containing compound metabolic process"/>
    <property type="evidence" value="ECO:0007669"/>
    <property type="project" value="InterPro"/>
</dbReference>
<dbReference type="Gene3D" id="3.30.420.10">
    <property type="entry name" value="Ribonuclease H-like superfamily/Ribonuclease H"/>
    <property type="match status" value="1"/>
</dbReference>
<reference evidence="12" key="1">
    <citation type="submission" date="2023-03" db="EMBL/GenBank/DDBJ databases">
        <title>Massive genome expansion in bonnet fungi (Mycena s.s.) driven by repeated elements and novel gene families across ecological guilds.</title>
        <authorList>
            <consortium name="Lawrence Berkeley National Laboratory"/>
            <person name="Harder C.B."/>
            <person name="Miyauchi S."/>
            <person name="Viragh M."/>
            <person name="Kuo A."/>
            <person name="Thoen E."/>
            <person name="Andreopoulos B."/>
            <person name="Lu D."/>
            <person name="Skrede I."/>
            <person name="Drula E."/>
            <person name="Henrissat B."/>
            <person name="Morin E."/>
            <person name="Kohler A."/>
            <person name="Barry K."/>
            <person name="LaButti K."/>
            <person name="Morin E."/>
            <person name="Salamov A."/>
            <person name="Lipzen A."/>
            <person name="Mereny Z."/>
            <person name="Hegedus B."/>
            <person name="Baldrian P."/>
            <person name="Stursova M."/>
            <person name="Weitz H."/>
            <person name="Taylor A."/>
            <person name="Grigoriev I.V."/>
            <person name="Nagy L.G."/>
            <person name="Martin F."/>
            <person name="Kauserud H."/>
        </authorList>
    </citation>
    <scope>NUCLEOTIDE SEQUENCE</scope>
    <source>
        <strain evidence="12">CBHHK182m</strain>
    </source>
</reference>
<dbReference type="SUPFAM" id="SSF53098">
    <property type="entry name" value="Ribonuclease H-like"/>
    <property type="match status" value="1"/>
</dbReference>
<dbReference type="InterPro" id="IPR012337">
    <property type="entry name" value="RNaseH-like_sf"/>
</dbReference>
<dbReference type="InterPro" id="IPR051132">
    <property type="entry name" value="3-5_Exonuclease_domain"/>
</dbReference>
<sequence length="432" mass="48234">MSAVARFVKKTTSAFKSNAGRTVGNPNVDQGQDDKAHGDELKPFPADYRVTMLSTEHQVDTALRSILDGVIGFDTEFTERTPTKEEQIIVDYYPHALGIRKQAMTGMQIAQLHSKVKFDVAWDNVGIRLVQIAWEDEAWVIDLRAMKGDNTRPAVIPKELARVLQSPDISKAGVGLIKDISVVWDDLRMEMKNLVDVGMMAKLVLAERYPKVGYGNMSLKQSVADILGFRIDKDLQTSDWAAVKLTDDQIQCEPAAIKHAATNDATDAALDAMASLRLHKSLVEELKKKSAEVESPIPKAWYSFNTKAGEPTRIKRGADNTEIAWKTSDYVEVDKDSTTDCAGNHKTIRQSKDTEKRQKEIKITLQAEMRREDLPHEPLVRSEQRFLRHCVSRLMSSLASYQGTFIAAARNAKSALGNIVADCEAYEAIIER</sequence>
<keyword evidence="3" id="KW-0479">Metal-binding</keyword>
<evidence type="ECO:0000256" key="9">
    <source>
        <dbReference type="ARBA" id="ARBA00042761"/>
    </source>
</evidence>
<evidence type="ECO:0000256" key="6">
    <source>
        <dbReference type="ARBA" id="ARBA00022842"/>
    </source>
</evidence>
<keyword evidence="7" id="KW-0539">Nucleus</keyword>
<evidence type="ECO:0000256" key="4">
    <source>
        <dbReference type="ARBA" id="ARBA00022801"/>
    </source>
</evidence>
<dbReference type="PANTHER" id="PTHR13620">
    <property type="entry name" value="3-5 EXONUCLEASE"/>
    <property type="match status" value="1"/>
</dbReference>
<feature type="compositionally biased region" description="Polar residues" evidence="10">
    <location>
        <begin position="18"/>
        <end position="30"/>
    </location>
</feature>
<dbReference type="InterPro" id="IPR036397">
    <property type="entry name" value="RNaseH_sf"/>
</dbReference>
<evidence type="ECO:0000256" key="8">
    <source>
        <dbReference type="ARBA" id="ARBA00040531"/>
    </source>
</evidence>
<evidence type="ECO:0000313" key="13">
    <source>
        <dbReference type="Proteomes" id="UP001215598"/>
    </source>
</evidence>
<dbReference type="AlphaFoldDB" id="A0AAD7ICF4"/>
<keyword evidence="4" id="KW-0378">Hydrolase</keyword>
<organism evidence="12 13">
    <name type="scientific">Mycena metata</name>
    <dbReference type="NCBI Taxonomy" id="1033252"/>
    <lineage>
        <taxon>Eukaryota</taxon>
        <taxon>Fungi</taxon>
        <taxon>Dikarya</taxon>
        <taxon>Basidiomycota</taxon>
        <taxon>Agaricomycotina</taxon>
        <taxon>Agaricomycetes</taxon>
        <taxon>Agaricomycetidae</taxon>
        <taxon>Agaricales</taxon>
        <taxon>Marasmiineae</taxon>
        <taxon>Mycenaceae</taxon>
        <taxon>Mycena</taxon>
    </lineage>
</organism>
<dbReference type="GO" id="GO:0003676">
    <property type="term" value="F:nucleic acid binding"/>
    <property type="evidence" value="ECO:0007669"/>
    <property type="project" value="InterPro"/>
</dbReference>
<dbReference type="GO" id="GO:0008408">
    <property type="term" value="F:3'-5' exonuclease activity"/>
    <property type="evidence" value="ECO:0007669"/>
    <property type="project" value="InterPro"/>
</dbReference>